<reference evidence="2" key="1">
    <citation type="journal article" date="2019" name="Int. J. Syst. Evol. Microbiol.">
        <title>The Global Catalogue of Microorganisms (GCM) 10K type strain sequencing project: providing services to taxonomists for standard genome sequencing and annotation.</title>
        <authorList>
            <consortium name="The Broad Institute Genomics Platform"/>
            <consortium name="The Broad Institute Genome Sequencing Center for Infectious Disease"/>
            <person name="Wu L."/>
            <person name="Ma J."/>
        </authorList>
    </citation>
    <scope>NUCLEOTIDE SEQUENCE [LARGE SCALE GENOMIC DNA]</scope>
    <source>
        <strain evidence="2">JCM 12149</strain>
    </source>
</reference>
<accession>A0ABP3J2T1</accession>
<dbReference type="Proteomes" id="UP001501459">
    <property type="component" value="Unassembled WGS sequence"/>
</dbReference>
<protein>
    <submittedName>
        <fullName evidence="1">Uncharacterized protein</fullName>
    </submittedName>
</protein>
<keyword evidence="2" id="KW-1185">Reference proteome</keyword>
<gene>
    <name evidence="1" type="ORF">GCM10008983_09950</name>
</gene>
<comment type="caution">
    <text evidence="1">The sequence shown here is derived from an EMBL/GenBank/DDBJ whole genome shotgun (WGS) entry which is preliminary data.</text>
</comment>
<organism evidence="1 2">
    <name type="scientific">Lentibacillus halophilus</name>
    <dbReference type="NCBI Taxonomy" id="295065"/>
    <lineage>
        <taxon>Bacteria</taxon>
        <taxon>Bacillati</taxon>
        <taxon>Bacillota</taxon>
        <taxon>Bacilli</taxon>
        <taxon>Bacillales</taxon>
        <taxon>Bacillaceae</taxon>
        <taxon>Lentibacillus</taxon>
    </lineage>
</organism>
<name>A0ABP3J2T1_9BACI</name>
<sequence>MCERQYPDFFPVGCPPSDAKPMEIRVYRLVQGNTITKEDFKSFIEEGRNGSNPKFSFTEYGLSVNLKHEELRNYRRAVPALRKKFKNIAYGITYKDKGVVKSTPSAKQENHYTWWLCKDAEPESDFFIL</sequence>
<evidence type="ECO:0000313" key="1">
    <source>
        <dbReference type="EMBL" id="GAA0435383.1"/>
    </source>
</evidence>
<evidence type="ECO:0000313" key="2">
    <source>
        <dbReference type="Proteomes" id="UP001501459"/>
    </source>
</evidence>
<proteinExistence type="predicted"/>
<dbReference type="EMBL" id="BAAADM010000027">
    <property type="protein sequence ID" value="GAA0435383.1"/>
    <property type="molecule type" value="Genomic_DNA"/>
</dbReference>
<dbReference type="RefSeq" id="WP_343751565.1">
    <property type="nucleotide sequence ID" value="NZ_BAAADM010000027.1"/>
</dbReference>